<accession>A0AAP3JVI8</accession>
<gene>
    <name evidence="1" type="ORF">PL594_07295</name>
</gene>
<reference evidence="1" key="1">
    <citation type="submission" date="2023-01" db="EMBL/GenBank/DDBJ databases">
        <title>Human gut microbiome strain richness.</title>
        <authorList>
            <person name="Chen-Liaw A."/>
        </authorList>
    </citation>
    <scope>NUCLEOTIDE SEQUENCE</scope>
    <source>
        <strain evidence="1">H9_m1001271B151109d0_201107</strain>
    </source>
</reference>
<sequence length="266" mass="30807">MTNEDLPGFESRFNKYLQENIINKVSAFNVFFQNWCQSITKTIDQLNSYLIGIDFKDAPKTYIQLVATKRLNVDVKEFQNLLSSAIPNIHEMNSTIDGSKIHFEQHIEPLMSRLQVESWRKSVMDVRGWYTYKSEEFYQDDGQKRNTYEAMGQLSGGEKAQLTYTILGSAIAYQFGLTKSGLDSSFRFIAIDEAFRAQDEDKARYLISLCKQLHLQLLVVTPSDNIHIVENDISYVHYVERKGNCSVLYNMPISEFKAERERSMEV</sequence>
<dbReference type="SUPFAM" id="SSF52540">
    <property type="entry name" value="P-loop containing nucleoside triphosphate hydrolases"/>
    <property type="match status" value="1"/>
</dbReference>
<dbReference type="EMBL" id="JAQKEI010000007">
    <property type="protein sequence ID" value="MDB0851311.1"/>
    <property type="molecule type" value="Genomic_DNA"/>
</dbReference>
<evidence type="ECO:0000313" key="2">
    <source>
        <dbReference type="Proteomes" id="UP001210999"/>
    </source>
</evidence>
<name>A0AAP3JVI8_PHOVU</name>
<dbReference type="Proteomes" id="UP001210999">
    <property type="component" value="Unassembled WGS sequence"/>
</dbReference>
<proteinExistence type="predicted"/>
<dbReference type="RefSeq" id="WP_230325747.1">
    <property type="nucleotide sequence ID" value="NZ_JADPDR010000006.1"/>
</dbReference>
<dbReference type="AlphaFoldDB" id="A0AAP3JVI8"/>
<dbReference type="Gene3D" id="3.40.50.300">
    <property type="entry name" value="P-loop containing nucleotide triphosphate hydrolases"/>
    <property type="match status" value="1"/>
</dbReference>
<organism evidence="1 2">
    <name type="scientific">Phocaeicola vulgatus</name>
    <name type="common">Bacteroides vulgatus</name>
    <dbReference type="NCBI Taxonomy" id="821"/>
    <lineage>
        <taxon>Bacteria</taxon>
        <taxon>Pseudomonadati</taxon>
        <taxon>Bacteroidota</taxon>
        <taxon>Bacteroidia</taxon>
        <taxon>Bacteroidales</taxon>
        <taxon>Bacteroidaceae</taxon>
        <taxon>Phocaeicola</taxon>
    </lineage>
</organism>
<evidence type="ECO:0000313" key="1">
    <source>
        <dbReference type="EMBL" id="MDB0851311.1"/>
    </source>
</evidence>
<dbReference type="InterPro" id="IPR027417">
    <property type="entry name" value="P-loop_NTPase"/>
</dbReference>
<comment type="caution">
    <text evidence="1">The sequence shown here is derived from an EMBL/GenBank/DDBJ whole genome shotgun (WGS) entry which is preliminary data.</text>
</comment>
<protein>
    <submittedName>
        <fullName evidence="1">SbcC/MukB-like Walker B domain-containing protein</fullName>
    </submittedName>
</protein>
<dbReference type="Pfam" id="PF13558">
    <property type="entry name" value="SbcC_Walker_B"/>
    <property type="match status" value="1"/>
</dbReference>